<comment type="caution">
    <text evidence="1">The sequence shown here is derived from an EMBL/GenBank/DDBJ whole genome shotgun (WGS) entry which is preliminary data.</text>
</comment>
<keyword evidence="2" id="KW-1185">Reference proteome</keyword>
<dbReference type="OrthoDB" id="2574879at2759"/>
<gene>
    <name evidence="1" type="ORF">AZE42_06248</name>
</gene>
<organism evidence="1 2">
    <name type="scientific">Rhizopogon vesiculosus</name>
    <dbReference type="NCBI Taxonomy" id="180088"/>
    <lineage>
        <taxon>Eukaryota</taxon>
        <taxon>Fungi</taxon>
        <taxon>Dikarya</taxon>
        <taxon>Basidiomycota</taxon>
        <taxon>Agaricomycotina</taxon>
        <taxon>Agaricomycetes</taxon>
        <taxon>Agaricomycetidae</taxon>
        <taxon>Boletales</taxon>
        <taxon>Suillineae</taxon>
        <taxon>Rhizopogonaceae</taxon>
        <taxon>Rhizopogon</taxon>
    </lineage>
</organism>
<dbReference type="EMBL" id="LVVM01005189">
    <property type="protein sequence ID" value="OJA11189.1"/>
    <property type="molecule type" value="Genomic_DNA"/>
</dbReference>
<proteinExistence type="predicted"/>
<evidence type="ECO:0000313" key="2">
    <source>
        <dbReference type="Proteomes" id="UP000183567"/>
    </source>
</evidence>
<protein>
    <submittedName>
        <fullName evidence="1">Uncharacterized protein</fullName>
    </submittedName>
</protein>
<sequence>MTQVPSPEENNRNGLSKIPQALSRVQERKAVEYIEDTFMDISGAFKKRLEPSMTSLPTLTAYLDATQKLLAFILQIPPIDPSSYLRTAFLLRLTGDVMTSVPGYPPEMKELQSLLDFLDDLDQAWLAVLKSQVWDPTAGEGVDLIVPVNQIKPGEPPIKSSPVSQTEKTRLRSLLVTGTAGLEEWLTGLDTNGEDYPLALQSAGLLQGFDDLFSGTLSEMGTYDGSINDVAGMEGTC</sequence>
<reference evidence="1 2" key="1">
    <citation type="submission" date="2016-03" db="EMBL/GenBank/DDBJ databases">
        <title>Comparative genomics of the ectomycorrhizal sister species Rhizopogon vinicolor and Rhizopogon vesiculosus (Basidiomycota: Boletales) reveals a divergence of the mating type B locus.</title>
        <authorList>
            <person name="Mujic A.B."/>
            <person name="Kuo A."/>
            <person name="Tritt A."/>
            <person name="Lipzen A."/>
            <person name="Chen C."/>
            <person name="Johnson J."/>
            <person name="Sharma A."/>
            <person name="Barry K."/>
            <person name="Grigoriev I.V."/>
            <person name="Spatafora J.W."/>
        </authorList>
    </citation>
    <scope>NUCLEOTIDE SEQUENCE [LARGE SCALE GENOMIC DNA]</scope>
    <source>
        <strain evidence="1 2">AM-OR11-056</strain>
    </source>
</reference>
<name>A0A1J8PQL7_9AGAM</name>
<accession>A0A1J8PQL7</accession>
<evidence type="ECO:0000313" key="1">
    <source>
        <dbReference type="EMBL" id="OJA11189.1"/>
    </source>
</evidence>
<dbReference type="AlphaFoldDB" id="A0A1J8PQL7"/>
<dbReference type="Proteomes" id="UP000183567">
    <property type="component" value="Unassembled WGS sequence"/>
</dbReference>